<dbReference type="InterPro" id="IPR014729">
    <property type="entry name" value="Rossmann-like_a/b/a_fold"/>
</dbReference>
<dbReference type="SMART" id="SM01016">
    <property type="entry name" value="Arg_tRNA_synt_N"/>
    <property type="match status" value="1"/>
</dbReference>
<dbReference type="FunFam" id="3.40.50.620:FF:000062">
    <property type="entry name" value="Arginine--tRNA ligase"/>
    <property type="match status" value="1"/>
</dbReference>
<dbReference type="PANTHER" id="PTHR11956:SF5">
    <property type="entry name" value="ARGININE--TRNA LIGASE, CYTOPLASMIC"/>
    <property type="match status" value="1"/>
</dbReference>
<dbReference type="Pfam" id="PF03485">
    <property type="entry name" value="Arg_tRNA_synt_N"/>
    <property type="match status" value="1"/>
</dbReference>
<evidence type="ECO:0000256" key="3">
    <source>
        <dbReference type="ARBA" id="ARBA00011245"/>
    </source>
</evidence>
<dbReference type="SUPFAM" id="SSF52374">
    <property type="entry name" value="Nucleotidylyl transferase"/>
    <property type="match status" value="1"/>
</dbReference>
<name>A0A0P1IUD1_9RHOB</name>
<evidence type="ECO:0000259" key="14">
    <source>
        <dbReference type="SMART" id="SM01016"/>
    </source>
</evidence>
<evidence type="ECO:0000256" key="2">
    <source>
        <dbReference type="ARBA" id="ARBA00005594"/>
    </source>
</evidence>
<dbReference type="InterPro" id="IPR035684">
    <property type="entry name" value="ArgRS_core"/>
</dbReference>
<feature type="domain" description="Arginyl tRNA synthetase N-terminal" evidence="14">
    <location>
        <begin position="5"/>
        <end position="94"/>
    </location>
</feature>
<evidence type="ECO:0000256" key="8">
    <source>
        <dbReference type="ARBA" id="ARBA00022917"/>
    </source>
</evidence>
<feature type="short sequence motif" description="'HIGH' region" evidence="11">
    <location>
        <begin position="131"/>
        <end position="141"/>
    </location>
</feature>
<dbReference type="EC" id="6.1.1.19" evidence="11"/>
<accession>A0A0P1IUD1</accession>
<organism evidence="15 16">
    <name type="scientific">Cognatishimia activa</name>
    <dbReference type="NCBI Taxonomy" id="1715691"/>
    <lineage>
        <taxon>Bacteria</taxon>
        <taxon>Pseudomonadati</taxon>
        <taxon>Pseudomonadota</taxon>
        <taxon>Alphaproteobacteria</taxon>
        <taxon>Rhodobacterales</taxon>
        <taxon>Paracoccaceae</taxon>
        <taxon>Cognatishimia</taxon>
    </lineage>
</organism>
<dbReference type="SUPFAM" id="SSF55190">
    <property type="entry name" value="Arginyl-tRNA synthetase (ArgRS), N-terminal 'additional' domain"/>
    <property type="match status" value="1"/>
</dbReference>
<keyword evidence="7 11" id="KW-0067">ATP-binding</keyword>
<dbReference type="InterPro" id="IPR001412">
    <property type="entry name" value="aa-tRNA-synth_I_CS"/>
</dbReference>
<evidence type="ECO:0000256" key="1">
    <source>
        <dbReference type="ARBA" id="ARBA00004496"/>
    </source>
</evidence>
<comment type="subcellular location">
    <subcellularLocation>
        <location evidence="1 11">Cytoplasm</location>
    </subcellularLocation>
</comment>
<keyword evidence="4 11" id="KW-0963">Cytoplasm</keyword>
<gene>
    <name evidence="11 15" type="primary">argS</name>
    <name evidence="15" type="ORF">TA5114_02939</name>
</gene>
<comment type="similarity">
    <text evidence="2 11 12">Belongs to the class-I aminoacyl-tRNA synthetase family.</text>
</comment>
<evidence type="ECO:0000313" key="15">
    <source>
        <dbReference type="EMBL" id="CUK27118.1"/>
    </source>
</evidence>
<evidence type="ECO:0000256" key="12">
    <source>
        <dbReference type="RuleBase" id="RU363038"/>
    </source>
</evidence>
<evidence type="ECO:0000256" key="5">
    <source>
        <dbReference type="ARBA" id="ARBA00022598"/>
    </source>
</evidence>
<dbReference type="InterPro" id="IPR005148">
    <property type="entry name" value="Arg-tRNA-synth_N"/>
</dbReference>
<dbReference type="PROSITE" id="PS00178">
    <property type="entry name" value="AA_TRNA_LIGASE_I"/>
    <property type="match status" value="1"/>
</dbReference>
<dbReference type="InterPro" id="IPR009080">
    <property type="entry name" value="tRNAsynth_Ia_anticodon-bd"/>
</dbReference>
<dbReference type="STRING" id="1715691.TA5113_03064"/>
<dbReference type="Gene3D" id="1.10.730.10">
    <property type="entry name" value="Isoleucyl-tRNA Synthetase, Domain 1"/>
    <property type="match status" value="1"/>
</dbReference>
<keyword evidence="5 11" id="KW-0436">Ligase</keyword>
<dbReference type="SMART" id="SM00836">
    <property type="entry name" value="DALR_1"/>
    <property type="match status" value="1"/>
</dbReference>
<protein>
    <recommendedName>
        <fullName evidence="11">Arginine--tRNA ligase</fullName>
        <ecNumber evidence="11">6.1.1.19</ecNumber>
    </recommendedName>
    <alternativeName>
        <fullName evidence="11">Arginyl-tRNA synthetase</fullName>
        <shortName evidence="11">ArgRS</shortName>
    </alternativeName>
</protein>
<dbReference type="GO" id="GO:0006420">
    <property type="term" value="P:arginyl-tRNA aminoacylation"/>
    <property type="evidence" value="ECO:0007669"/>
    <property type="project" value="UniProtKB-UniRule"/>
</dbReference>
<dbReference type="Pfam" id="PF05746">
    <property type="entry name" value="DALR_1"/>
    <property type="match status" value="1"/>
</dbReference>
<dbReference type="SUPFAM" id="SSF47323">
    <property type="entry name" value="Anticodon-binding domain of a subclass of class I aminoacyl-tRNA synthetases"/>
    <property type="match status" value="1"/>
</dbReference>
<evidence type="ECO:0000256" key="4">
    <source>
        <dbReference type="ARBA" id="ARBA00022490"/>
    </source>
</evidence>
<evidence type="ECO:0000256" key="6">
    <source>
        <dbReference type="ARBA" id="ARBA00022741"/>
    </source>
</evidence>
<comment type="subunit">
    <text evidence="3 11">Monomer.</text>
</comment>
<dbReference type="EMBL" id="CYUE01000021">
    <property type="protein sequence ID" value="CUK27118.1"/>
    <property type="molecule type" value="Genomic_DNA"/>
</dbReference>
<evidence type="ECO:0000256" key="11">
    <source>
        <dbReference type="HAMAP-Rule" id="MF_00123"/>
    </source>
</evidence>
<proteinExistence type="inferred from homology"/>
<dbReference type="OrthoDB" id="9803211at2"/>
<evidence type="ECO:0000256" key="7">
    <source>
        <dbReference type="ARBA" id="ARBA00022840"/>
    </source>
</evidence>
<dbReference type="HAMAP" id="MF_00123">
    <property type="entry name" value="Arg_tRNA_synth"/>
    <property type="match status" value="1"/>
</dbReference>
<evidence type="ECO:0000256" key="10">
    <source>
        <dbReference type="ARBA" id="ARBA00049339"/>
    </source>
</evidence>
<dbReference type="AlphaFoldDB" id="A0A0P1IUD1"/>
<keyword evidence="8 11" id="KW-0648">Protein biosynthesis</keyword>
<dbReference type="GO" id="GO:0004814">
    <property type="term" value="F:arginine-tRNA ligase activity"/>
    <property type="evidence" value="ECO:0007669"/>
    <property type="project" value="UniProtKB-UniRule"/>
</dbReference>
<dbReference type="RefSeq" id="WP_058316026.1">
    <property type="nucleotide sequence ID" value="NZ_CYTO01000024.1"/>
</dbReference>
<dbReference type="Pfam" id="PF00750">
    <property type="entry name" value="tRNA-synt_1d"/>
    <property type="match status" value="1"/>
</dbReference>
<dbReference type="GO" id="GO:0005737">
    <property type="term" value="C:cytoplasm"/>
    <property type="evidence" value="ECO:0007669"/>
    <property type="project" value="UniProtKB-SubCell"/>
</dbReference>
<evidence type="ECO:0000313" key="16">
    <source>
        <dbReference type="Proteomes" id="UP000051184"/>
    </source>
</evidence>
<keyword evidence="6 11" id="KW-0547">Nucleotide-binding</keyword>
<comment type="catalytic activity">
    <reaction evidence="10 11">
        <text>tRNA(Arg) + L-arginine + ATP = L-arginyl-tRNA(Arg) + AMP + diphosphate</text>
        <dbReference type="Rhea" id="RHEA:20301"/>
        <dbReference type="Rhea" id="RHEA-COMP:9658"/>
        <dbReference type="Rhea" id="RHEA-COMP:9673"/>
        <dbReference type="ChEBI" id="CHEBI:30616"/>
        <dbReference type="ChEBI" id="CHEBI:32682"/>
        <dbReference type="ChEBI" id="CHEBI:33019"/>
        <dbReference type="ChEBI" id="CHEBI:78442"/>
        <dbReference type="ChEBI" id="CHEBI:78513"/>
        <dbReference type="ChEBI" id="CHEBI:456215"/>
        <dbReference type="EC" id="6.1.1.19"/>
    </reaction>
</comment>
<sequence>MNLFSEIRDLVIEQLTAMQSEGALPEGLDFTNVAVEPPRDAAHGDMAANAAMVLAKPAKMKPRDIAEALAAKLGADARVETAEVAGPGFLNLRLAPVLWQDLVKAVLENGNGFGRSAMGQGKKVNVEYVSANPTGPLHVGHTRGAVFGDALASLLDYAGYNVTREYYINDGGAQVDVLARSVYLRYLEAHGQEVAFEDGTYPGDYLIPVGEALKDKVGDAYVGQDESVWLAEVREYATEQMMDLIRADLKQLNIEMDVFFSEKALYGTGRIEDALKSLEDKGLIYEGVLEPPKGKKPEDWEPREQTLFRSTDHGDDVDRPVKKSDGSWTYFAPDIAYHYDKVTRGFDLLIDIFGADHGGYVKRMKAAVSALSDGQTPIDIKLTQLVKLFKNGEPFKMSKRAGTFVTLRDVVDQVGSDVTRFVMLTRKNDAPLDFDFDKVLEQSKDNPVFYVQYAHARVCSAVKKAAEAGVDVSDATISGADLSGLLDPAEVTVAKKVAEWPRLVEIAGRTNEPHRVAFYLYELASDLHSLYHTGKDKPELRFVQEDNAQATQAKIALARAVAIVISSGLGILGVTPAQEMR</sequence>
<evidence type="ECO:0000259" key="13">
    <source>
        <dbReference type="SMART" id="SM00836"/>
    </source>
</evidence>
<evidence type="ECO:0000256" key="9">
    <source>
        <dbReference type="ARBA" id="ARBA00023146"/>
    </source>
</evidence>
<dbReference type="Proteomes" id="UP000051184">
    <property type="component" value="Unassembled WGS sequence"/>
</dbReference>
<dbReference type="InterPro" id="IPR036695">
    <property type="entry name" value="Arg-tRNA-synth_N_sf"/>
</dbReference>
<dbReference type="GO" id="GO:0005524">
    <property type="term" value="F:ATP binding"/>
    <property type="evidence" value="ECO:0007669"/>
    <property type="project" value="UniProtKB-UniRule"/>
</dbReference>
<dbReference type="CDD" id="cd00671">
    <property type="entry name" value="ArgRS_core"/>
    <property type="match status" value="1"/>
</dbReference>
<keyword evidence="9 11" id="KW-0030">Aminoacyl-tRNA synthetase</keyword>
<reference evidence="16" key="1">
    <citation type="submission" date="2015-09" db="EMBL/GenBank/DDBJ databases">
        <authorList>
            <person name="Rodrigo-Torres Lidia"/>
            <person name="Arahal R.David."/>
        </authorList>
    </citation>
    <scope>NUCLEOTIDE SEQUENCE [LARGE SCALE GENOMIC DNA]</scope>
    <source>
        <strain evidence="16">CECT 5114</strain>
    </source>
</reference>
<dbReference type="InterPro" id="IPR001278">
    <property type="entry name" value="Arg-tRNA-ligase"/>
</dbReference>
<dbReference type="NCBIfam" id="TIGR00456">
    <property type="entry name" value="argS"/>
    <property type="match status" value="1"/>
</dbReference>
<dbReference type="Gene3D" id="3.30.1360.70">
    <property type="entry name" value="Arginyl tRNA synthetase N-terminal domain"/>
    <property type="match status" value="1"/>
</dbReference>
<feature type="domain" description="DALR anticodon binding" evidence="13">
    <location>
        <begin position="451"/>
        <end position="580"/>
    </location>
</feature>
<dbReference type="PANTHER" id="PTHR11956">
    <property type="entry name" value="ARGINYL-TRNA SYNTHETASE"/>
    <property type="match status" value="1"/>
</dbReference>
<keyword evidence="16" id="KW-1185">Reference proteome</keyword>
<dbReference type="PRINTS" id="PR01038">
    <property type="entry name" value="TRNASYNTHARG"/>
</dbReference>
<dbReference type="Gene3D" id="3.40.50.620">
    <property type="entry name" value="HUPs"/>
    <property type="match status" value="1"/>
</dbReference>
<dbReference type="InterPro" id="IPR008909">
    <property type="entry name" value="DALR_anticod-bd"/>
</dbReference>